<evidence type="ECO:0000313" key="3">
    <source>
        <dbReference type="EMBL" id="KAK8492211.1"/>
    </source>
</evidence>
<accession>A0ABR2AGF0</accession>
<reference evidence="3 4" key="1">
    <citation type="journal article" date="2024" name="G3 (Bethesda)">
        <title>Genome assembly of Hibiscus sabdariffa L. provides insights into metabolisms of medicinal natural products.</title>
        <authorList>
            <person name="Kim T."/>
        </authorList>
    </citation>
    <scope>NUCLEOTIDE SEQUENCE [LARGE SCALE GENOMIC DNA]</scope>
    <source>
        <strain evidence="3">TK-2024</strain>
        <tissue evidence="3">Old leaves</tissue>
    </source>
</reference>
<evidence type="ECO:0000313" key="4">
    <source>
        <dbReference type="Proteomes" id="UP001396334"/>
    </source>
</evidence>
<dbReference type="PANTHER" id="PTHR31672:SF13">
    <property type="entry name" value="F-BOX PROTEIN CPR30-LIKE"/>
    <property type="match status" value="1"/>
</dbReference>
<feature type="domain" description="F-box associated beta-propeller type 1" evidence="2">
    <location>
        <begin position="111"/>
        <end position="351"/>
    </location>
</feature>
<dbReference type="CDD" id="cd22157">
    <property type="entry name" value="F-box_AtFBW1-like"/>
    <property type="match status" value="1"/>
</dbReference>
<dbReference type="EMBL" id="JBBPBN010000254">
    <property type="protein sequence ID" value="KAK8492211.1"/>
    <property type="molecule type" value="Genomic_DNA"/>
</dbReference>
<dbReference type="InterPro" id="IPR050796">
    <property type="entry name" value="SCF_F-box_component"/>
</dbReference>
<dbReference type="Proteomes" id="UP001396334">
    <property type="component" value="Unassembled WGS sequence"/>
</dbReference>
<comment type="caution">
    <text evidence="3">The sequence shown here is derived from an EMBL/GenBank/DDBJ whole genome shotgun (WGS) entry which is preliminary data.</text>
</comment>
<organism evidence="3 4">
    <name type="scientific">Hibiscus sabdariffa</name>
    <name type="common">roselle</name>
    <dbReference type="NCBI Taxonomy" id="183260"/>
    <lineage>
        <taxon>Eukaryota</taxon>
        <taxon>Viridiplantae</taxon>
        <taxon>Streptophyta</taxon>
        <taxon>Embryophyta</taxon>
        <taxon>Tracheophyta</taxon>
        <taxon>Spermatophyta</taxon>
        <taxon>Magnoliopsida</taxon>
        <taxon>eudicotyledons</taxon>
        <taxon>Gunneridae</taxon>
        <taxon>Pentapetalae</taxon>
        <taxon>rosids</taxon>
        <taxon>malvids</taxon>
        <taxon>Malvales</taxon>
        <taxon>Malvaceae</taxon>
        <taxon>Malvoideae</taxon>
        <taxon>Hibiscus</taxon>
    </lineage>
</organism>
<dbReference type="InterPro" id="IPR006527">
    <property type="entry name" value="F-box-assoc_dom_typ1"/>
</dbReference>
<evidence type="ECO:0000259" key="1">
    <source>
        <dbReference type="Pfam" id="PF00646"/>
    </source>
</evidence>
<protein>
    <recommendedName>
        <fullName evidence="5">F-box domain-containing protein</fullName>
    </recommendedName>
</protein>
<dbReference type="InterPro" id="IPR017451">
    <property type="entry name" value="F-box-assoc_interact_dom"/>
</dbReference>
<dbReference type="NCBIfam" id="TIGR01640">
    <property type="entry name" value="F_box_assoc_1"/>
    <property type="match status" value="1"/>
</dbReference>
<dbReference type="Pfam" id="PF07734">
    <property type="entry name" value="FBA_1"/>
    <property type="match status" value="1"/>
</dbReference>
<keyword evidence="4" id="KW-1185">Reference proteome</keyword>
<dbReference type="InterPro" id="IPR036047">
    <property type="entry name" value="F-box-like_dom_sf"/>
</dbReference>
<evidence type="ECO:0008006" key="5">
    <source>
        <dbReference type="Google" id="ProtNLM"/>
    </source>
</evidence>
<dbReference type="Pfam" id="PF00646">
    <property type="entry name" value="F-box"/>
    <property type="match status" value="1"/>
</dbReference>
<gene>
    <name evidence="3" type="ORF">V6N11_031200</name>
</gene>
<dbReference type="InterPro" id="IPR001810">
    <property type="entry name" value="F-box_dom"/>
</dbReference>
<sequence>MKGWNRSRSELPEVLIMEILLRLPVKSLTRFNCICRSWWCCFQTSNFISEHHHINLKNNRLNLLCNRGVGKPGNVIPYVTQLSTEQDDFLSAKHDIHLTCFKDSGYPPDVLGPCNGLLCFYTYGERNKTALWNPSTREFKTLPPSSIQPPPSPGYIDVDSVGFGLDSNTGDYKVIQFVKLVTLDFDDDYPGFESAVELYSLKTDSWKEIPFTCAFLDGYNLCNSYVNGICYWYARYTGPPPEYKPFIFSFDMAGEKLSTFPFPEFGGPLDYYCFQLLEFNGSLGITIYPCQGPEKSFDLWVMNGECTWTKHLFIESIPGVERPLGFWKNGDLFLETSDHQLVLFDHHTGELKRLGINTFLCSMRVVAYAESLVPINGTSEHKEYITRQPYE</sequence>
<dbReference type="PANTHER" id="PTHR31672">
    <property type="entry name" value="BNACNNG10540D PROTEIN"/>
    <property type="match status" value="1"/>
</dbReference>
<name>A0ABR2AGF0_9ROSI</name>
<dbReference type="SUPFAM" id="SSF81383">
    <property type="entry name" value="F-box domain"/>
    <property type="match status" value="1"/>
</dbReference>
<feature type="domain" description="F-box" evidence="1">
    <location>
        <begin position="9"/>
        <end position="38"/>
    </location>
</feature>
<proteinExistence type="predicted"/>
<evidence type="ECO:0000259" key="2">
    <source>
        <dbReference type="Pfam" id="PF07734"/>
    </source>
</evidence>